<dbReference type="Proteomes" id="UP000887565">
    <property type="component" value="Unplaced"/>
</dbReference>
<reference evidence="2" key="1">
    <citation type="submission" date="2022-11" db="UniProtKB">
        <authorList>
            <consortium name="WormBaseParasite"/>
        </authorList>
    </citation>
    <scope>IDENTIFICATION</scope>
</reference>
<protein>
    <submittedName>
        <fullName evidence="2">Uncharacterized protein</fullName>
    </submittedName>
</protein>
<proteinExistence type="predicted"/>
<dbReference type="AlphaFoldDB" id="A0A915K7T6"/>
<sequence length="305" mass="33245">MLVIFSLQDSTLSFFHVNRRNGCFTRFSGEWIELPRIFDDCDLNTAVEKLKILKLNYDLQIDDEEKSQDDPDSVLEIQSNESPILSKTSTLPALDMNDFTSQNRPNTIMTYSTSLSKDPQVQKNCGPSYGNSDSKPSIPEMYLQIKFENEQTVGHTARFWFGASSAGIAERYAMRVAILRKIPMWIARVIVAIKTNITGAAVSTIIRVIAAAAAMSCETGGCCNVIVGGIEVAADVAGSTSLGGSGSGALNMSFGGFFKASRLIGENRGDTHLRRNLSCAPGAFVRFEYGVAVRHRGILVDDYGG</sequence>
<dbReference type="WBParaSite" id="nRc.2.0.1.t34802-RA">
    <property type="protein sequence ID" value="nRc.2.0.1.t34802-RA"/>
    <property type="gene ID" value="nRc.2.0.1.g34802"/>
</dbReference>
<accession>A0A915K7T6</accession>
<evidence type="ECO:0000313" key="2">
    <source>
        <dbReference type="WBParaSite" id="nRc.2.0.1.t34802-RA"/>
    </source>
</evidence>
<keyword evidence="1" id="KW-1185">Reference proteome</keyword>
<evidence type="ECO:0000313" key="1">
    <source>
        <dbReference type="Proteomes" id="UP000887565"/>
    </source>
</evidence>
<name>A0A915K7T6_ROMCU</name>
<organism evidence="1 2">
    <name type="scientific">Romanomermis culicivorax</name>
    <name type="common">Nematode worm</name>
    <dbReference type="NCBI Taxonomy" id="13658"/>
    <lineage>
        <taxon>Eukaryota</taxon>
        <taxon>Metazoa</taxon>
        <taxon>Ecdysozoa</taxon>
        <taxon>Nematoda</taxon>
        <taxon>Enoplea</taxon>
        <taxon>Dorylaimia</taxon>
        <taxon>Mermithida</taxon>
        <taxon>Mermithoidea</taxon>
        <taxon>Mermithidae</taxon>
        <taxon>Romanomermis</taxon>
    </lineage>
</organism>